<dbReference type="EMBL" id="JACEIK010000527">
    <property type="protein sequence ID" value="MCD7458551.1"/>
    <property type="molecule type" value="Genomic_DNA"/>
</dbReference>
<evidence type="ECO:0000256" key="1">
    <source>
        <dbReference type="SAM" id="MobiDB-lite"/>
    </source>
</evidence>
<protein>
    <submittedName>
        <fullName evidence="2">Uncharacterized protein</fullName>
    </submittedName>
</protein>
<evidence type="ECO:0000313" key="3">
    <source>
        <dbReference type="Proteomes" id="UP000823775"/>
    </source>
</evidence>
<dbReference type="Proteomes" id="UP000823775">
    <property type="component" value="Unassembled WGS sequence"/>
</dbReference>
<feature type="compositionally biased region" description="Polar residues" evidence="1">
    <location>
        <begin position="33"/>
        <end position="43"/>
    </location>
</feature>
<keyword evidence="3" id="KW-1185">Reference proteome</keyword>
<comment type="caution">
    <text evidence="2">The sequence shown here is derived from an EMBL/GenBank/DDBJ whole genome shotgun (WGS) entry which is preliminary data.</text>
</comment>
<dbReference type="Pfam" id="PF25557">
    <property type="entry name" value="GAUT_1"/>
    <property type="match status" value="1"/>
</dbReference>
<name>A0ABS8SI30_DATST</name>
<proteinExistence type="predicted"/>
<sequence length="123" mass="14399">MGPHMVKTERFNKIYLSKNCLHIEKRKSPDQKGFNTVELQSHPQRPLDEKVKEMKDKVIRAKAYLSFAHHQVTFSFCEKIKLRIKELERAEFDVTKDSGLSRRAIQKMKAMDGTLLKSQQNIP</sequence>
<reference evidence="2 3" key="1">
    <citation type="journal article" date="2021" name="BMC Genomics">
        <title>Datura genome reveals duplications of psychoactive alkaloid biosynthetic genes and high mutation rate following tissue culture.</title>
        <authorList>
            <person name="Rajewski A."/>
            <person name="Carter-House D."/>
            <person name="Stajich J."/>
            <person name="Litt A."/>
        </authorList>
    </citation>
    <scope>NUCLEOTIDE SEQUENCE [LARGE SCALE GENOMIC DNA]</scope>
    <source>
        <strain evidence="2">AR-01</strain>
    </source>
</reference>
<feature type="region of interest" description="Disordered" evidence="1">
    <location>
        <begin position="27"/>
        <end position="49"/>
    </location>
</feature>
<evidence type="ECO:0000313" key="2">
    <source>
        <dbReference type="EMBL" id="MCD7458551.1"/>
    </source>
</evidence>
<organism evidence="2 3">
    <name type="scientific">Datura stramonium</name>
    <name type="common">Jimsonweed</name>
    <name type="synonym">Common thornapple</name>
    <dbReference type="NCBI Taxonomy" id="4076"/>
    <lineage>
        <taxon>Eukaryota</taxon>
        <taxon>Viridiplantae</taxon>
        <taxon>Streptophyta</taxon>
        <taxon>Embryophyta</taxon>
        <taxon>Tracheophyta</taxon>
        <taxon>Spermatophyta</taxon>
        <taxon>Magnoliopsida</taxon>
        <taxon>eudicotyledons</taxon>
        <taxon>Gunneridae</taxon>
        <taxon>Pentapetalae</taxon>
        <taxon>asterids</taxon>
        <taxon>lamiids</taxon>
        <taxon>Solanales</taxon>
        <taxon>Solanaceae</taxon>
        <taxon>Solanoideae</taxon>
        <taxon>Datureae</taxon>
        <taxon>Datura</taxon>
    </lineage>
</organism>
<accession>A0ABS8SI30</accession>
<gene>
    <name evidence="2" type="ORF">HAX54_038564</name>
</gene>